<dbReference type="GO" id="GO:0032222">
    <property type="term" value="P:regulation of synaptic transmission, cholinergic"/>
    <property type="evidence" value="ECO:0007669"/>
    <property type="project" value="InterPro"/>
</dbReference>
<feature type="transmembrane region" description="Helical" evidence="9">
    <location>
        <begin position="145"/>
        <end position="162"/>
    </location>
</feature>
<reference evidence="11" key="1">
    <citation type="submission" date="2022-01" db="UniProtKB">
        <authorList>
            <consortium name="EnsemblMetazoa"/>
        </authorList>
    </citation>
    <scope>IDENTIFICATION</scope>
</reference>
<dbReference type="InterPro" id="IPR031424">
    <property type="entry name" value="QVR-like"/>
</dbReference>
<evidence type="ECO:0000256" key="9">
    <source>
        <dbReference type="SAM" id="Phobius"/>
    </source>
</evidence>
<dbReference type="CDD" id="cd23591">
    <property type="entry name" value="TFP_LU_ECD_Crim"/>
    <property type="match status" value="1"/>
</dbReference>
<proteinExistence type="predicted"/>
<evidence type="ECO:0008006" key="13">
    <source>
        <dbReference type="Google" id="ProtNLM"/>
    </source>
</evidence>
<dbReference type="OMA" id="TDTTFCF"/>
<keyword evidence="4 10" id="KW-0732">Signal</keyword>
<dbReference type="Pfam" id="PF17064">
    <property type="entry name" value="QVR"/>
    <property type="match status" value="1"/>
</dbReference>
<dbReference type="PANTHER" id="PTHR33562:SF28">
    <property type="entry name" value="PROTEIN QUIVER"/>
    <property type="match status" value="1"/>
</dbReference>
<evidence type="ECO:0000256" key="7">
    <source>
        <dbReference type="ARBA" id="ARBA00023180"/>
    </source>
</evidence>
<keyword evidence="6 9" id="KW-0472">Membrane</keyword>
<keyword evidence="3 9" id="KW-0812">Transmembrane</keyword>
<evidence type="ECO:0000256" key="5">
    <source>
        <dbReference type="ARBA" id="ARBA00022989"/>
    </source>
</evidence>
<feature type="chain" id="PRO_5035147724" description="Protein sleepless" evidence="10">
    <location>
        <begin position="19"/>
        <end position="163"/>
    </location>
</feature>
<dbReference type="EnsemblMetazoa" id="XM_014388223.2">
    <property type="protein sequence ID" value="XP_014243709.1"/>
    <property type="gene ID" value="LOC106663402"/>
</dbReference>
<evidence type="ECO:0000256" key="4">
    <source>
        <dbReference type="ARBA" id="ARBA00022729"/>
    </source>
</evidence>
<evidence type="ECO:0000256" key="6">
    <source>
        <dbReference type="ARBA" id="ARBA00023136"/>
    </source>
</evidence>
<evidence type="ECO:0000256" key="8">
    <source>
        <dbReference type="ARBA" id="ARBA00023288"/>
    </source>
</evidence>
<dbReference type="GO" id="GO:0030431">
    <property type="term" value="P:sleep"/>
    <property type="evidence" value="ECO:0007669"/>
    <property type="project" value="InterPro"/>
</dbReference>
<dbReference type="PANTHER" id="PTHR33562">
    <property type="entry name" value="ATILLA, ISOFORM B-RELATED-RELATED"/>
    <property type="match status" value="1"/>
</dbReference>
<accession>A0A8I6TCF2</accession>
<evidence type="ECO:0000256" key="2">
    <source>
        <dbReference type="ARBA" id="ARBA00022622"/>
    </source>
</evidence>
<evidence type="ECO:0000256" key="10">
    <source>
        <dbReference type="SAM" id="SignalP"/>
    </source>
</evidence>
<keyword evidence="2" id="KW-0336">GPI-anchor</keyword>
<protein>
    <recommendedName>
        <fullName evidence="13">Protein sleepless</fullName>
    </recommendedName>
</protein>
<evidence type="ECO:0000256" key="1">
    <source>
        <dbReference type="ARBA" id="ARBA00004589"/>
    </source>
</evidence>
<gene>
    <name evidence="11" type="primary">106663402</name>
</gene>
<feature type="signal peptide" evidence="10">
    <location>
        <begin position="1"/>
        <end position="18"/>
    </location>
</feature>
<dbReference type="InterPro" id="IPR045860">
    <property type="entry name" value="Snake_toxin-like_sf"/>
</dbReference>
<dbReference type="Proteomes" id="UP000494040">
    <property type="component" value="Unassembled WGS sequence"/>
</dbReference>
<comment type="subcellular location">
    <subcellularLocation>
        <location evidence="1">Membrane</location>
        <topology evidence="1">Lipid-anchor</topology>
        <topology evidence="1">GPI-anchor</topology>
    </subcellularLocation>
</comment>
<sequence length="163" mass="18362">MSKLFLLVFIALSQRVQSFGIGSTLYCYQCVSTQPGCSPFNWFWHWSQACPEDGDTCVKVIERKGASEVVTRDCLSALKGVRTDIPADHYEGCKPAAVDVKLGNYVFSSIKELDVKKDYYDETTFCFCSFDNRCNGSSSLKVNKSVMFSLTALFMVIHFLILR</sequence>
<dbReference type="OrthoDB" id="6249205at2759"/>
<evidence type="ECO:0000313" key="11">
    <source>
        <dbReference type="EnsemblMetazoa" id="XP_014243709.1"/>
    </source>
</evidence>
<organism evidence="11 12">
    <name type="scientific">Cimex lectularius</name>
    <name type="common">Bed bug</name>
    <name type="synonym">Acanthia lectularia</name>
    <dbReference type="NCBI Taxonomy" id="79782"/>
    <lineage>
        <taxon>Eukaryota</taxon>
        <taxon>Metazoa</taxon>
        <taxon>Ecdysozoa</taxon>
        <taxon>Arthropoda</taxon>
        <taxon>Hexapoda</taxon>
        <taxon>Insecta</taxon>
        <taxon>Pterygota</taxon>
        <taxon>Neoptera</taxon>
        <taxon>Paraneoptera</taxon>
        <taxon>Hemiptera</taxon>
        <taxon>Heteroptera</taxon>
        <taxon>Panheteroptera</taxon>
        <taxon>Cimicomorpha</taxon>
        <taxon>Cimicidae</taxon>
        <taxon>Cimex</taxon>
    </lineage>
</organism>
<keyword evidence="12" id="KW-1185">Reference proteome</keyword>
<evidence type="ECO:0000256" key="3">
    <source>
        <dbReference type="ARBA" id="ARBA00022692"/>
    </source>
</evidence>
<dbReference type="InterPro" id="IPR050975">
    <property type="entry name" value="Sleep_regulator"/>
</dbReference>
<keyword evidence="8" id="KW-0449">Lipoprotein</keyword>
<dbReference type="GO" id="GO:0098552">
    <property type="term" value="C:side of membrane"/>
    <property type="evidence" value="ECO:0007669"/>
    <property type="project" value="UniProtKB-KW"/>
</dbReference>
<dbReference type="AlphaFoldDB" id="A0A8I6TCF2"/>
<keyword evidence="5 9" id="KW-1133">Transmembrane helix</keyword>
<name>A0A8I6TCF2_CIMLE</name>
<dbReference type="KEGG" id="clec:106663402"/>
<keyword evidence="7" id="KW-0325">Glycoprotein</keyword>
<evidence type="ECO:0000313" key="12">
    <source>
        <dbReference type="Proteomes" id="UP000494040"/>
    </source>
</evidence>
<dbReference type="SUPFAM" id="SSF57302">
    <property type="entry name" value="Snake toxin-like"/>
    <property type="match status" value="1"/>
</dbReference>